<dbReference type="EMBL" id="CP002583">
    <property type="protein sequence ID" value="ADZ91713.1"/>
    <property type="molecule type" value="Genomic_DNA"/>
</dbReference>
<evidence type="ECO:0000256" key="3">
    <source>
        <dbReference type="ARBA" id="ARBA00022842"/>
    </source>
</evidence>
<protein>
    <submittedName>
        <fullName evidence="4">Mannosyl-3-phosphoglycerate phosphatase family</fullName>
        <ecNumber evidence="4">3.1.3.70</ecNumber>
    </submittedName>
</protein>
<dbReference type="STRING" id="717774.Marme_2481"/>
<dbReference type="NCBIfam" id="TIGR01484">
    <property type="entry name" value="HAD-SF-IIB"/>
    <property type="match status" value="1"/>
</dbReference>
<accession>F2JVS7</accession>
<dbReference type="EC" id="3.1.3.70" evidence="4"/>
<dbReference type="HOGENOM" id="CLU_063016_0_0_6"/>
<dbReference type="OrthoDB" id="193379at2"/>
<dbReference type="Proteomes" id="UP000001062">
    <property type="component" value="Chromosome"/>
</dbReference>
<proteinExistence type="predicted"/>
<keyword evidence="2 4" id="KW-0378">Hydrolase</keyword>
<dbReference type="PANTHER" id="PTHR10000">
    <property type="entry name" value="PHOSPHOSERINE PHOSPHATASE"/>
    <property type="match status" value="1"/>
</dbReference>
<dbReference type="InterPro" id="IPR036412">
    <property type="entry name" value="HAD-like_sf"/>
</dbReference>
<organism evidence="4 5">
    <name type="scientific">Marinomonas mediterranea (strain ATCC 700492 / JCM 21426 / NBRC 103028 / MMB-1)</name>
    <dbReference type="NCBI Taxonomy" id="717774"/>
    <lineage>
        <taxon>Bacteria</taxon>
        <taxon>Pseudomonadati</taxon>
        <taxon>Pseudomonadota</taxon>
        <taxon>Gammaproteobacteria</taxon>
        <taxon>Oceanospirillales</taxon>
        <taxon>Oceanospirillaceae</taxon>
        <taxon>Marinomonas</taxon>
    </lineage>
</organism>
<dbReference type="SFLD" id="SFLDG01140">
    <property type="entry name" value="C2.B:_Phosphomannomutase_and_P"/>
    <property type="match status" value="1"/>
</dbReference>
<name>F2JVS7_MARM1</name>
<dbReference type="InterPro" id="IPR006381">
    <property type="entry name" value="HAD-SF-IIB-MPGP"/>
</dbReference>
<dbReference type="eggNOG" id="COG3769">
    <property type="taxonomic scope" value="Bacteria"/>
</dbReference>
<dbReference type="SFLD" id="SFLDG01142">
    <property type="entry name" value="C2.B.2:_Mannosyl-3-phosphoglyc"/>
    <property type="match status" value="1"/>
</dbReference>
<keyword evidence="1" id="KW-0479">Metal-binding</keyword>
<dbReference type="InterPro" id="IPR006379">
    <property type="entry name" value="HAD-SF_hydro_IIB"/>
</dbReference>
<dbReference type="AlphaFoldDB" id="F2JVS7"/>
<dbReference type="GO" id="GO:0000287">
    <property type="term" value="F:magnesium ion binding"/>
    <property type="evidence" value="ECO:0007669"/>
    <property type="project" value="UniProtKB-ARBA"/>
</dbReference>
<dbReference type="GO" id="GO:0050531">
    <property type="term" value="F:mannosyl-3-phosphoglycerate phosphatase activity"/>
    <property type="evidence" value="ECO:0007669"/>
    <property type="project" value="UniProtKB-EC"/>
</dbReference>
<dbReference type="Gene3D" id="3.30.980.20">
    <property type="entry name" value="Putative mannosyl-3-phosphoglycerate phosphatase, domain 2"/>
    <property type="match status" value="1"/>
</dbReference>
<dbReference type="GO" id="GO:0051479">
    <property type="term" value="P:mannosylglycerate biosynthetic process"/>
    <property type="evidence" value="ECO:0007669"/>
    <property type="project" value="InterPro"/>
</dbReference>
<reference evidence="4 5" key="1">
    <citation type="journal article" date="2012" name="Stand. Genomic Sci.">
        <title>Complete genome sequence of the melanogenic marine bacterium Marinomonas mediterranea type strain (MMB-1(T)).</title>
        <authorList>
            <person name="Lucas-Elio P."/>
            <person name="Goodwin L."/>
            <person name="Woyke T."/>
            <person name="Pitluck S."/>
            <person name="Nolan M."/>
            <person name="Kyrpides N.C."/>
            <person name="Detter J.C."/>
            <person name="Copeland A."/>
            <person name="Teshima H."/>
            <person name="Bruce D."/>
            <person name="Detter C."/>
            <person name="Tapia R."/>
            <person name="Han S."/>
            <person name="Land M.L."/>
            <person name="Ivanova N."/>
            <person name="Mikhailova N."/>
            <person name="Johnston A.W."/>
            <person name="Sanchez-Amat A."/>
        </authorList>
    </citation>
    <scope>NUCLEOTIDE SEQUENCE [LARGE SCALE GENOMIC DNA]</scope>
    <source>
        <strain evidence="5">ATCC 700492 / JCM 21426 / NBRC 103028 / MMB-1</strain>
    </source>
</reference>
<dbReference type="InterPro" id="IPR023214">
    <property type="entry name" value="HAD_sf"/>
</dbReference>
<dbReference type="GO" id="GO:0005829">
    <property type="term" value="C:cytosol"/>
    <property type="evidence" value="ECO:0007669"/>
    <property type="project" value="TreeGrafter"/>
</dbReference>
<dbReference type="RefSeq" id="WP_013661617.1">
    <property type="nucleotide sequence ID" value="NC_015276.1"/>
</dbReference>
<dbReference type="Gene3D" id="3.40.50.1000">
    <property type="entry name" value="HAD superfamily/HAD-like"/>
    <property type="match status" value="1"/>
</dbReference>
<dbReference type="PANTHER" id="PTHR10000:SF8">
    <property type="entry name" value="HAD SUPERFAMILY HYDROLASE-LIKE, TYPE 3"/>
    <property type="match status" value="1"/>
</dbReference>
<dbReference type="SUPFAM" id="SSF56784">
    <property type="entry name" value="HAD-like"/>
    <property type="match status" value="1"/>
</dbReference>
<keyword evidence="3" id="KW-0460">Magnesium</keyword>
<dbReference type="SFLD" id="SFLDS00003">
    <property type="entry name" value="Haloacid_Dehalogenase"/>
    <property type="match status" value="1"/>
</dbReference>
<dbReference type="NCBIfam" id="TIGR01486">
    <property type="entry name" value="HAD-SF-IIB-MPGP"/>
    <property type="match status" value="1"/>
</dbReference>
<dbReference type="Pfam" id="PF08282">
    <property type="entry name" value="Hydrolase_3"/>
    <property type="match status" value="1"/>
</dbReference>
<evidence type="ECO:0000256" key="1">
    <source>
        <dbReference type="ARBA" id="ARBA00022723"/>
    </source>
</evidence>
<gene>
    <name evidence="4" type="ordered locus">Marme_2481</name>
</gene>
<keyword evidence="5" id="KW-1185">Reference proteome</keyword>
<evidence type="ECO:0000256" key="2">
    <source>
        <dbReference type="ARBA" id="ARBA00022801"/>
    </source>
</evidence>
<evidence type="ECO:0000313" key="4">
    <source>
        <dbReference type="EMBL" id="ADZ91713.1"/>
    </source>
</evidence>
<dbReference type="PATRIC" id="fig|717774.3.peg.2566"/>
<sequence>MSRLVIYSDLDGTLLDHHTYSFEAAKDTLESLKALKIPCVLNTSKTFAELLNLRTELKHNDPFIVENGAAIYIPKGTDLSIEEELEDCGSYWRKAMGPPRKALIDITSSKKQEYEFARFSDMTSSDIVNLTGLSVEKAIQAMQREFTEPMVWNDSETNLETFKNDLEKFDLQVQRGGRFTHVMGRHCDKAKAMNWLTEQYNQCTATESTKTMALGDGENDVGMLAAAEIAVVIRSPVHAPPEIPNRADAWLTKQYGPNGWTEAVNKALMQEGYL</sequence>
<dbReference type="KEGG" id="mme:Marme_2481"/>
<evidence type="ECO:0000313" key="5">
    <source>
        <dbReference type="Proteomes" id="UP000001062"/>
    </source>
</evidence>
<dbReference type="NCBIfam" id="NF001218">
    <property type="entry name" value="PRK00192.1-5"/>
    <property type="match status" value="1"/>
</dbReference>